<accession>A0A367KA48</accession>
<feature type="non-terminal residue" evidence="1">
    <location>
        <position position="1"/>
    </location>
</feature>
<dbReference type="AlphaFoldDB" id="A0A367KA48"/>
<protein>
    <submittedName>
        <fullName evidence="1">Uncharacterized protein</fullName>
    </submittedName>
</protein>
<proteinExistence type="predicted"/>
<reference evidence="1 2" key="1">
    <citation type="journal article" date="2018" name="G3 (Bethesda)">
        <title>Phylogenetic and Phylogenomic Definition of Rhizopus Species.</title>
        <authorList>
            <person name="Gryganskyi A.P."/>
            <person name="Golan J."/>
            <person name="Dolatabadi S."/>
            <person name="Mondo S."/>
            <person name="Robb S."/>
            <person name="Idnurm A."/>
            <person name="Muszewska A."/>
            <person name="Steczkiewicz K."/>
            <person name="Masonjones S."/>
            <person name="Liao H.L."/>
            <person name="Gajdeczka M.T."/>
            <person name="Anike F."/>
            <person name="Vuek A."/>
            <person name="Anishchenko I.M."/>
            <person name="Voigt K."/>
            <person name="de Hoog G.S."/>
            <person name="Smith M.E."/>
            <person name="Heitman J."/>
            <person name="Vilgalys R."/>
            <person name="Stajich J.E."/>
        </authorList>
    </citation>
    <scope>NUCLEOTIDE SEQUENCE [LARGE SCALE GENOMIC DNA]</scope>
    <source>
        <strain evidence="1 2">LSU 92-RS-03</strain>
    </source>
</reference>
<comment type="caution">
    <text evidence="1">The sequence shown here is derived from an EMBL/GenBank/DDBJ whole genome shotgun (WGS) entry which is preliminary data.</text>
</comment>
<dbReference type="Proteomes" id="UP000253551">
    <property type="component" value="Unassembled WGS sequence"/>
</dbReference>
<evidence type="ECO:0000313" key="2">
    <source>
        <dbReference type="Proteomes" id="UP000253551"/>
    </source>
</evidence>
<evidence type="ECO:0000313" key="1">
    <source>
        <dbReference type="EMBL" id="RCH99020.1"/>
    </source>
</evidence>
<name>A0A367KA48_RHIST</name>
<keyword evidence="2" id="KW-1185">Reference proteome</keyword>
<gene>
    <name evidence="1" type="ORF">CU098_011922</name>
</gene>
<dbReference type="EMBL" id="PJQM01001997">
    <property type="protein sequence ID" value="RCH99020.1"/>
    <property type="molecule type" value="Genomic_DNA"/>
</dbReference>
<organism evidence="1 2">
    <name type="scientific">Rhizopus stolonifer</name>
    <name type="common">Rhizopus nigricans</name>
    <dbReference type="NCBI Taxonomy" id="4846"/>
    <lineage>
        <taxon>Eukaryota</taxon>
        <taxon>Fungi</taxon>
        <taxon>Fungi incertae sedis</taxon>
        <taxon>Mucoromycota</taxon>
        <taxon>Mucoromycotina</taxon>
        <taxon>Mucoromycetes</taxon>
        <taxon>Mucorales</taxon>
        <taxon>Mucorineae</taxon>
        <taxon>Rhizopodaceae</taxon>
        <taxon>Rhizopus</taxon>
    </lineage>
</organism>
<sequence length="54" mass="6356">LRLSILNVLLRYPLEMLYEVGIMTLSRTVLEAPYLTDPFRNQEYKSVWELALSP</sequence>